<name>A0A8E2J6Y4_9APHY</name>
<feature type="region of interest" description="Disordered" evidence="1">
    <location>
        <begin position="467"/>
        <end position="531"/>
    </location>
</feature>
<evidence type="ECO:0000313" key="4">
    <source>
        <dbReference type="EMBL" id="OCH96068.1"/>
    </source>
</evidence>
<dbReference type="CDD" id="cd12087">
    <property type="entry name" value="TM_EGFR-like"/>
    <property type="match status" value="1"/>
</dbReference>
<evidence type="ECO:0000256" key="2">
    <source>
        <dbReference type="SAM" id="Phobius"/>
    </source>
</evidence>
<keyword evidence="2" id="KW-1133">Transmembrane helix</keyword>
<dbReference type="Proteomes" id="UP000250043">
    <property type="component" value="Unassembled WGS sequence"/>
</dbReference>
<dbReference type="PANTHER" id="PTHR37487">
    <property type="entry name" value="CHROMOSOME 1, WHOLE GENOME SHOTGUN SEQUENCE"/>
    <property type="match status" value="1"/>
</dbReference>
<feature type="transmembrane region" description="Helical" evidence="2">
    <location>
        <begin position="266"/>
        <end position="288"/>
    </location>
</feature>
<dbReference type="PANTHER" id="PTHR37487:SF3">
    <property type="entry name" value="CLEAVAGE_POLYADENYLATION SPECIFICITY FACTOR A SUBUNIT N-TERMINAL DOMAIN-CONTAINING PROTEIN"/>
    <property type="match status" value="1"/>
</dbReference>
<proteinExistence type="predicted"/>
<organism evidence="4 5">
    <name type="scientific">Obba rivulosa</name>
    <dbReference type="NCBI Taxonomy" id="1052685"/>
    <lineage>
        <taxon>Eukaryota</taxon>
        <taxon>Fungi</taxon>
        <taxon>Dikarya</taxon>
        <taxon>Basidiomycota</taxon>
        <taxon>Agaricomycotina</taxon>
        <taxon>Agaricomycetes</taxon>
        <taxon>Polyporales</taxon>
        <taxon>Gelatoporiaceae</taxon>
        <taxon>Obba</taxon>
    </lineage>
</organism>
<gene>
    <name evidence="4" type="ORF">OBBRIDRAFT_787521</name>
</gene>
<dbReference type="AlphaFoldDB" id="A0A8E2J6Y4"/>
<reference evidence="4 5" key="1">
    <citation type="submission" date="2016-07" db="EMBL/GenBank/DDBJ databases">
        <title>Draft genome of the white-rot fungus Obba rivulosa 3A-2.</title>
        <authorList>
            <consortium name="DOE Joint Genome Institute"/>
            <person name="Miettinen O."/>
            <person name="Riley R."/>
            <person name="Acob R."/>
            <person name="Barry K."/>
            <person name="Cullen D."/>
            <person name="De Vries R."/>
            <person name="Hainaut M."/>
            <person name="Hatakka A."/>
            <person name="Henrissat B."/>
            <person name="Hilden K."/>
            <person name="Kuo R."/>
            <person name="Labutti K."/>
            <person name="Lipzen A."/>
            <person name="Makela M.R."/>
            <person name="Sandor L."/>
            <person name="Spatafora J.W."/>
            <person name="Grigoriev I.V."/>
            <person name="Hibbett D.S."/>
        </authorList>
    </citation>
    <scope>NUCLEOTIDE SEQUENCE [LARGE SCALE GENOMIC DNA]</scope>
    <source>
        <strain evidence="4 5">3A-2</strain>
    </source>
</reference>
<feature type="signal peptide" evidence="3">
    <location>
        <begin position="1"/>
        <end position="22"/>
    </location>
</feature>
<dbReference type="OrthoDB" id="2591431at2759"/>
<keyword evidence="3" id="KW-0732">Signal</keyword>
<dbReference type="EMBL" id="KV722332">
    <property type="protein sequence ID" value="OCH96068.1"/>
    <property type="molecule type" value="Genomic_DNA"/>
</dbReference>
<sequence>MQLRLALLPSIFLLYLCSSANAANFTFSYGAPTQCDPFEVSWTGGNPPFELTLIPVFGRPETFQIPSSSFSNGQGSYSVQVPFASNKTMLVTMSDASGFASGGTTNVLTVGPPVGNSNCNTTMPTVDFFFDTDSALTQCRTYIFSDYVGAVQPVTVYGLIPAGDSFILNAPSGQDSFNWTADLPAMTDVLFIMTDSKGRQGGSTQIDTVGMSDTSACLTGNYPTSVANPPSASTSSTSSASASSSSAASNSGSNSKDSSGTSGATIAGAVIGSLLGIAVAASLVIFFMRKRRTRTGQYYDDEGVYAYRPTPTTNPVDLIHDSAGPAATPDPVIHPYPFTQPGMQETTVDPASTYRVSSSANLLQSEAGSQYAPGSPMYPPSAHYDATSPSRHSTHREGASVVSGPSRGMTMDDAATMSWQSQSMTSGARSKAAMAGIPAYQAPPRFILHTDAEDVVPEVIELPPQYSERRTPAVIPSSPVDAYGSQPPLLTSPPVAGPSSGGILDDYDPYGGLQQPMQPLSPTLPPPDRSS</sequence>
<evidence type="ECO:0000256" key="1">
    <source>
        <dbReference type="SAM" id="MobiDB-lite"/>
    </source>
</evidence>
<protein>
    <submittedName>
        <fullName evidence="4">Uncharacterized protein</fullName>
    </submittedName>
</protein>
<evidence type="ECO:0000313" key="5">
    <source>
        <dbReference type="Proteomes" id="UP000250043"/>
    </source>
</evidence>
<feature type="region of interest" description="Disordered" evidence="1">
    <location>
        <begin position="227"/>
        <end position="262"/>
    </location>
</feature>
<keyword evidence="2" id="KW-0472">Membrane</keyword>
<feature type="compositionally biased region" description="Pro residues" evidence="1">
    <location>
        <begin position="522"/>
        <end position="531"/>
    </location>
</feature>
<keyword evidence="5" id="KW-1185">Reference proteome</keyword>
<feature type="chain" id="PRO_5034896174" evidence="3">
    <location>
        <begin position="23"/>
        <end position="531"/>
    </location>
</feature>
<accession>A0A8E2J6Y4</accession>
<keyword evidence="2" id="KW-0812">Transmembrane</keyword>
<feature type="region of interest" description="Disordered" evidence="1">
    <location>
        <begin position="368"/>
        <end position="411"/>
    </location>
</feature>
<evidence type="ECO:0000256" key="3">
    <source>
        <dbReference type="SAM" id="SignalP"/>
    </source>
</evidence>